<dbReference type="GO" id="GO:0045893">
    <property type="term" value="P:positive regulation of DNA-templated transcription"/>
    <property type="evidence" value="ECO:0007669"/>
    <property type="project" value="TreeGrafter"/>
</dbReference>
<evidence type="ECO:0000256" key="11">
    <source>
        <dbReference type="SAM" id="Coils"/>
    </source>
</evidence>
<dbReference type="PRINTS" id="PR00031">
    <property type="entry name" value="HTHREPRESSR"/>
</dbReference>
<sequence length="325" mass="36701">MAWNMKRPCIEPNNFMLVPPNGGRINSGDALFSVLDSYSFPALRGLQDSRASGFLGKRPYFSMFDQLEDDMDEKMLDSCGSSQLQHGEKKRRLSVEQVRSLERSFESENKLEPERKIKLAQELGLQPRQVAVWFQNRRARWKTKQLERDNDDLKENYDAVVNENQKLHAEVARLKAELEACKPNGSKGVVNSVKSEACEQVETNQANEPSQTVQSESVTEEVSKKLRKDFSTCSEVSTEHNTGDAGTPHEQASTGNNDSSVQGTSMGQYCINLAEHADNSLPINVYSQQQLFAQFGHVMKYYEAEGSYEQFMTDLPFNVDDPTGY</sequence>
<feature type="domain" description="Homeobox" evidence="13">
    <location>
        <begin position="84"/>
        <end position="144"/>
    </location>
</feature>
<dbReference type="InterPro" id="IPR017970">
    <property type="entry name" value="Homeobox_CS"/>
</dbReference>
<keyword evidence="3 9" id="KW-0238">DNA-binding</keyword>
<organism evidence="14 15">
    <name type="scientific">Taxus chinensis</name>
    <name type="common">Chinese yew</name>
    <name type="synonym">Taxus wallichiana var. chinensis</name>
    <dbReference type="NCBI Taxonomy" id="29808"/>
    <lineage>
        <taxon>Eukaryota</taxon>
        <taxon>Viridiplantae</taxon>
        <taxon>Streptophyta</taxon>
        <taxon>Embryophyta</taxon>
        <taxon>Tracheophyta</taxon>
        <taxon>Spermatophyta</taxon>
        <taxon>Pinopsida</taxon>
        <taxon>Pinidae</taxon>
        <taxon>Conifers II</taxon>
        <taxon>Cupressales</taxon>
        <taxon>Taxaceae</taxon>
        <taxon>Taxus</taxon>
    </lineage>
</organism>
<dbReference type="OMA" id="ESSNAMY"/>
<dbReference type="GO" id="GO:0000981">
    <property type="term" value="F:DNA-binding transcription factor activity, RNA polymerase II-specific"/>
    <property type="evidence" value="ECO:0007669"/>
    <property type="project" value="InterPro"/>
</dbReference>
<protein>
    <recommendedName>
        <fullName evidence="13">Homeobox domain-containing protein</fullName>
    </recommendedName>
</protein>
<feature type="region of interest" description="Disordered" evidence="12">
    <location>
        <begin position="200"/>
        <end position="260"/>
    </location>
</feature>
<feature type="non-terminal residue" evidence="14">
    <location>
        <position position="1"/>
    </location>
</feature>
<dbReference type="Pfam" id="PF00046">
    <property type="entry name" value="Homeodomain"/>
    <property type="match status" value="1"/>
</dbReference>
<feature type="coiled-coil region" evidence="11">
    <location>
        <begin position="136"/>
        <end position="177"/>
    </location>
</feature>
<dbReference type="Pfam" id="PF02183">
    <property type="entry name" value="HALZ"/>
    <property type="match status" value="1"/>
</dbReference>
<dbReference type="FunFam" id="1.10.10.60:FF:000242">
    <property type="entry name" value="Homeobox-leucine zipper protein HOX13"/>
    <property type="match status" value="1"/>
</dbReference>
<evidence type="ECO:0000256" key="6">
    <source>
        <dbReference type="ARBA" id="ARBA00023242"/>
    </source>
</evidence>
<dbReference type="InterPro" id="IPR001356">
    <property type="entry name" value="HD"/>
</dbReference>
<keyword evidence="4 9" id="KW-0371">Homeobox</keyword>
<proteinExistence type="inferred from homology"/>
<feature type="DNA-binding region" description="Homeobox" evidence="9">
    <location>
        <begin position="86"/>
        <end position="145"/>
    </location>
</feature>
<evidence type="ECO:0000256" key="2">
    <source>
        <dbReference type="ARBA" id="ARBA00023015"/>
    </source>
</evidence>
<accession>A0AA38F6N0</accession>
<dbReference type="GO" id="GO:0005634">
    <property type="term" value="C:nucleus"/>
    <property type="evidence" value="ECO:0007669"/>
    <property type="project" value="UniProtKB-SubCell"/>
</dbReference>
<dbReference type="InterPro" id="IPR003106">
    <property type="entry name" value="Leu_zip_homeo"/>
</dbReference>
<dbReference type="PROSITE" id="PS50071">
    <property type="entry name" value="HOMEOBOX_2"/>
    <property type="match status" value="1"/>
</dbReference>
<comment type="similarity">
    <text evidence="7">Belongs to the HD-ZIP homeobox family. Class I subfamily.</text>
</comment>
<keyword evidence="11" id="KW-0175">Coiled coil</keyword>
<keyword evidence="5" id="KW-0804">Transcription</keyword>
<evidence type="ECO:0000256" key="9">
    <source>
        <dbReference type="PROSITE-ProRule" id="PRU00108"/>
    </source>
</evidence>
<gene>
    <name evidence="14" type="ORF">KI387_040262</name>
</gene>
<feature type="compositionally biased region" description="Basic and acidic residues" evidence="12">
    <location>
        <begin position="221"/>
        <end position="230"/>
    </location>
</feature>
<evidence type="ECO:0000256" key="1">
    <source>
        <dbReference type="ARBA" id="ARBA00004123"/>
    </source>
</evidence>
<comment type="subcellular location">
    <subcellularLocation>
        <location evidence="1 9 10">Nucleus</location>
    </subcellularLocation>
</comment>
<evidence type="ECO:0000256" key="7">
    <source>
        <dbReference type="ARBA" id="ARBA00025748"/>
    </source>
</evidence>
<evidence type="ECO:0000259" key="13">
    <source>
        <dbReference type="PROSITE" id="PS50071"/>
    </source>
</evidence>
<evidence type="ECO:0000256" key="5">
    <source>
        <dbReference type="ARBA" id="ARBA00023163"/>
    </source>
</evidence>
<dbReference type="PROSITE" id="PS00027">
    <property type="entry name" value="HOMEOBOX_1"/>
    <property type="match status" value="1"/>
</dbReference>
<evidence type="ECO:0000256" key="3">
    <source>
        <dbReference type="ARBA" id="ARBA00023125"/>
    </source>
</evidence>
<evidence type="ECO:0000313" key="14">
    <source>
        <dbReference type="EMBL" id="KAH9294534.1"/>
    </source>
</evidence>
<dbReference type="AlphaFoldDB" id="A0AA38F6N0"/>
<dbReference type="InterPro" id="IPR009057">
    <property type="entry name" value="Homeodomain-like_sf"/>
</dbReference>
<comment type="caution">
    <text evidence="14">The sequence shown here is derived from an EMBL/GenBank/DDBJ whole genome shotgun (WGS) entry which is preliminary data.</text>
</comment>
<keyword evidence="15" id="KW-1185">Reference proteome</keyword>
<dbReference type="SUPFAM" id="SSF46689">
    <property type="entry name" value="Homeodomain-like"/>
    <property type="match status" value="1"/>
</dbReference>
<dbReference type="EMBL" id="JAHRHJ020000037">
    <property type="protein sequence ID" value="KAH9294534.1"/>
    <property type="molecule type" value="Genomic_DNA"/>
</dbReference>
<keyword evidence="6 9" id="KW-0539">Nucleus</keyword>
<feature type="compositionally biased region" description="Polar residues" evidence="12">
    <location>
        <begin position="201"/>
        <end position="217"/>
    </location>
</feature>
<evidence type="ECO:0000313" key="15">
    <source>
        <dbReference type="Proteomes" id="UP000824469"/>
    </source>
</evidence>
<dbReference type="SMART" id="SM00389">
    <property type="entry name" value="HOX"/>
    <property type="match status" value="1"/>
</dbReference>
<keyword evidence="2" id="KW-0805">Transcription regulation</keyword>
<evidence type="ECO:0000256" key="12">
    <source>
        <dbReference type="SAM" id="MobiDB-lite"/>
    </source>
</evidence>
<comment type="function">
    <text evidence="8">Probable transcription factor.</text>
</comment>
<dbReference type="PANTHER" id="PTHR24326:SF606">
    <property type="entry name" value="HOMEOBOX-LEUCINE ZIPPER PROTEIN ATHB-54"/>
    <property type="match status" value="1"/>
</dbReference>
<dbReference type="GO" id="GO:0043565">
    <property type="term" value="F:sequence-specific DNA binding"/>
    <property type="evidence" value="ECO:0007669"/>
    <property type="project" value="InterPro"/>
</dbReference>
<dbReference type="InterPro" id="IPR045224">
    <property type="entry name" value="HDZip_class_I_plant"/>
</dbReference>
<evidence type="ECO:0000256" key="4">
    <source>
        <dbReference type="ARBA" id="ARBA00023155"/>
    </source>
</evidence>
<evidence type="ECO:0000256" key="10">
    <source>
        <dbReference type="RuleBase" id="RU000682"/>
    </source>
</evidence>
<evidence type="ECO:0000256" key="8">
    <source>
        <dbReference type="ARBA" id="ARBA00037260"/>
    </source>
</evidence>
<dbReference type="InterPro" id="IPR000047">
    <property type="entry name" value="HTH_motif"/>
</dbReference>
<dbReference type="Proteomes" id="UP000824469">
    <property type="component" value="Unassembled WGS sequence"/>
</dbReference>
<dbReference type="Gene3D" id="1.10.10.60">
    <property type="entry name" value="Homeodomain-like"/>
    <property type="match status" value="1"/>
</dbReference>
<dbReference type="CDD" id="cd00086">
    <property type="entry name" value="homeodomain"/>
    <property type="match status" value="1"/>
</dbReference>
<feature type="compositionally biased region" description="Polar residues" evidence="12">
    <location>
        <begin position="250"/>
        <end position="260"/>
    </location>
</feature>
<dbReference type="PANTHER" id="PTHR24326">
    <property type="entry name" value="HOMEOBOX-LEUCINE ZIPPER PROTEIN"/>
    <property type="match status" value="1"/>
</dbReference>
<name>A0AA38F6N0_TAXCH</name>
<reference evidence="14 15" key="1">
    <citation type="journal article" date="2021" name="Nat. Plants">
        <title>The Taxus genome provides insights into paclitaxel biosynthesis.</title>
        <authorList>
            <person name="Xiong X."/>
            <person name="Gou J."/>
            <person name="Liao Q."/>
            <person name="Li Y."/>
            <person name="Zhou Q."/>
            <person name="Bi G."/>
            <person name="Li C."/>
            <person name="Du R."/>
            <person name="Wang X."/>
            <person name="Sun T."/>
            <person name="Guo L."/>
            <person name="Liang H."/>
            <person name="Lu P."/>
            <person name="Wu Y."/>
            <person name="Zhang Z."/>
            <person name="Ro D.K."/>
            <person name="Shang Y."/>
            <person name="Huang S."/>
            <person name="Yan J."/>
        </authorList>
    </citation>
    <scope>NUCLEOTIDE SEQUENCE [LARGE SCALE GENOMIC DNA]</scope>
    <source>
        <strain evidence="14">Ta-2019</strain>
    </source>
</reference>